<reference evidence="5 6" key="1">
    <citation type="submission" date="2024-09" db="EMBL/GenBank/DDBJ databases">
        <authorList>
            <person name="Salinas-Garcia M.A."/>
            <person name="Prieme A."/>
        </authorList>
    </citation>
    <scope>NUCLEOTIDE SEQUENCE [LARGE SCALE GENOMIC DNA]</scope>
    <source>
        <strain evidence="5 6">DSM 21081</strain>
    </source>
</reference>
<evidence type="ECO:0000256" key="3">
    <source>
        <dbReference type="ARBA" id="ARBA00023163"/>
    </source>
</evidence>
<dbReference type="SMART" id="SM00345">
    <property type="entry name" value="HTH_GNTR"/>
    <property type="match status" value="1"/>
</dbReference>
<proteinExistence type="predicted"/>
<dbReference type="PROSITE" id="PS50949">
    <property type="entry name" value="HTH_GNTR"/>
    <property type="match status" value="1"/>
</dbReference>
<evidence type="ECO:0000313" key="5">
    <source>
        <dbReference type="EMBL" id="MFB0834156.1"/>
    </source>
</evidence>
<dbReference type="InterPro" id="IPR000524">
    <property type="entry name" value="Tscrpt_reg_HTH_GntR"/>
</dbReference>
<dbReference type="SUPFAM" id="SSF46785">
    <property type="entry name" value="Winged helix' DNA-binding domain"/>
    <property type="match status" value="1"/>
</dbReference>
<dbReference type="PANTHER" id="PTHR38445:SF9">
    <property type="entry name" value="HTH-TYPE TRANSCRIPTIONAL REPRESSOR YTRA"/>
    <property type="match status" value="1"/>
</dbReference>
<evidence type="ECO:0000256" key="1">
    <source>
        <dbReference type="ARBA" id="ARBA00023015"/>
    </source>
</evidence>
<dbReference type="Proteomes" id="UP001575652">
    <property type="component" value="Unassembled WGS sequence"/>
</dbReference>
<dbReference type="RefSeq" id="WP_373971330.1">
    <property type="nucleotide sequence ID" value="NZ_JBHDLJ010000004.1"/>
</dbReference>
<name>A0ABV4ULH6_9MICC</name>
<keyword evidence="3" id="KW-0804">Transcription</keyword>
<feature type="domain" description="HTH gntR-type" evidence="4">
    <location>
        <begin position="17"/>
        <end position="85"/>
    </location>
</feature>
<evidence type="ECO:0000313" key="6">
    <source>
        <dbReference type="Proteomes" id="UP001575652"/>
    </source>
</evidence>
<keyword evidence="2" id="KW-0238">DNA-binding</keyword>
<dbReference type="Pfam" id="PF00392">
    <property type="entry name" value="GntR"/>
    <property type="match status" value="1"/>
</dbReference>
<evidence type="ECO:0000259" key="4">
    <source>
        <dbReference type="PROSITE" id="PS50949"/>
    </source>
</evidence>
<dbReference type="PANTHER" id="PTHR38445">
    <property type="entry name" value="HTH-TYPE TRANSCRIPTIONAL REPRESSOR YTRA"/>
    <property type="match status" value="1"/>
</dbReference>
<keyword evidence="1" id="KW-0805">Transcription regulation</keyword>
<dbReference type="CDD" id="cd07377">
    <property type="entry name" value="WHTH_GntR"/>
    <property type="match status" value="1"/>
</dbReference>
<dbReference type="InterPro" id="IPR036388">
    <property type="entry name" value="WH-like_DNA-bd_sf"/>
</dbReference>
<accession>A0ABV4ULH6</accession>
<evidence type="ECO:0000256" key="2">
    <source>
        <dbReference type="ARBA" id="ARBA00023125"/>
    </source>
</evidence>
<keyword evidence="6" id="KW-1185">Reference proteome</keyword>
<dbReference type="Gene3D" id="1.10.10.10">
    <property type="entry name" value="Winged helix-like DNA-binding domain superfamily/Winged helix DNA-binding domain"/>
    <property type="match status" value="1"/>
</dbReference>
<dbReference type="InterPro" id="IPR036390">
    <property type="entry name" value="WH_DNA-bd_sf"/>
</dbReference>
<comment type="caution">
    <text evidence="5">The sequence shown here is derived from an EMBL/GenBank/DDBJ whole genome shotgun (WGS) entry which is preliminary data.</text>
</comment>
<dbReference type="EMBL" id="JBHDLJ010000004">
    <property type="protein sequence ID" value="MFB0834156.1"/>
    <property type="molecule type" value="Genomic_DNA"/>
</dbReference>
<organism evidence="5 6">
    <name type="scientific">Arthrobacter halodurans</name>
    <dbReference type="NCBI Taxonomy" id="516699"/>
    <lineage>
        <taxon>Bacteria</taxon>
        <taxon>Bacillati</taxon>
        <taxon>Actinomycetota</taxon>
        <taxon>Actinomycetes</taxon>
        <taxon>Micrococcales</taxon>
        <taxon>Micrococcaceae</taxon>
        <taxon>Arthrobacter</taxon>
    </lineage>
</organism>
<protein>
    <submittedName>
        <fullName evidence="5">GntR family transcriptional regulator</fullName>
    </submittedName>
</protein>
<gene>
    <name evidence="5" type="ORF">ACETWP_06100</name>
</gene>
<sequence length="125" mass="13435">MDEDVLGFIEIRADDPANPYEQIRLQILDAIASGRLVAGTRLTPVRALAGRLGVAANTVARAYRELEQAGAVSTRGRNGTVVEASGDDAARHLGAAAAAFADESVRWGIQEEQALDYVRAAFRRR</sequence>